<feature type="non-terminal residue" evidence="1">
    <location>
        <position position="1"/>
    </location>
</feature>
<sequence>ASPTWKKAVEYLLKTQQKIYLSQGIDLRLLTTEHMLVLKALHFLQSKRKQIKFAWDNPKDKLEGAIENLIKYILP</sequence>
<organism evidence="1">
    <name type="scientific">marine sediment metagenome</name>
    <dbReference type="NCBI Taxonomy" id="412755"/>
    <lineage>
        <taxon>unclassified sequences</taxon>
        <taxon>metagenomes</taxon>
        <taxon>ecological metagenomes</taxon>
    </lineage>
</organism>
<protein>
    <submittedName>
        <fullName evidence="1">Uncharacterized protein</fullName>
    </submittedName>
</protein>
<gene>
    <name evidence="1" type="ORF">S01H4_66406</name>
</gene>
<accession>X1DQL7</accession>
<dbReference type="AlphaFoldDB" id="X1DQL7"/>
<proteinExistence type="predicted"/>
<name>X1DQL7_9ZZZZ</name>
<feature type="non-terminal residue" evidence="1">
    <location>
        <position position="75"/>
    </location>
</feature>
<comment type="caution">
    <text evidence="1">The sequence shown here is derived from an EMBL/GenBank/DDBJ whole genome shotgun (WGS) entry which is preliminary data.</text>
</comment>
<reference evidence="1" key="1">
    <citation type="journal article" date="2014" name="Front. Microbiol.">
        <title>High frequency of phylogenetically diverse reductive dehalogenase-homologous genes in deep subseafloor sedimentary metagenomes.</title>
        <authorList>
            <person name="Kawai M."/>
            <person name="Futagami T."/>
            <person name="Toyoda A."/>
            <person name="Takaki Y."/>
            <person name="Nishi S."/>
            <person name="Hori S."/>
            <person name="Arai W."/>
            <person name="Tsubouchi T."/>
            <person name="Morono Y."/>
            <person name="Uchiyama I."/>
            <person name="Ito T."/>
            <person name="Fujiyama A."/>
            <person name="Inagaki F."/>
            <person name="Takami H."/>
        </authorList>
    </citation>
    <scope>NUCLEOTIDE SEQUENCE</scope>
    <source>
        <strain evidence="1">Expedition CK06-06</strain>
    </source>
</reference>
<dbReference type="EMBL" id="BART01041114">
    <property type="protein sequence ID" value="GAH23291.1"/>
    <property type="molecule type" value="Genomic_DNA"/>
</dbReference>
<evidence type="ECO:0000313" key="1">
    <source>
        <dbReference type="EMBL" id="GAH23291.1"/>
    </source>
</evidence>